<name>A0A9P7GMX9_9AGAR</name>
<organism evidence="1 2">
    <name type="scientific">Sphagnurus paluster</name>
    <dbReference type="NCBI Taxonomy" id="117069"/>
    <lineage>
        <taxon>Eukaryota</taxon>
        <taxon>Fungi</taxon>
        <taxon>Dikarya</taxon>
        <taxon>Basidiomycota</taxon>
        <taxon>Agaricomycotina</taxon>
        <taxon>Agaricomycetes</taxon>
        <taxon>Agaricomycetidae</taxon>
        <taxon>Agaricales</taxon>
        <taxon>Tricholomatineae</taxon>
        <taxon>Lyophyllaceae</taxon>
        <taxon>Sphagnurus</taxon>
    </lineage>
</organism>
<evidence type="ECO:0000313" key="2">
    <source>
        <dbReference type="Proteomes" id="UP000717328"/>
    </source>
</evidence>
<accession>A0A9P7GMX9</accession>
<reference evidence="1" key="2">
    <citation type="submission" date="2021-10" db="EMBL/GenBank/DDBJ databases">
        <title>Phylogenomics reveals ancestral predisposition of the termite-cultivated fungus Termitomyces towards a domesticated lifestyle.</title>
        <authorList>
            <person name="Auxier B."/>
            <person name="Grum-Grzhimaylo A."/>
            <person name="Cardenas M.E."/>
            <person name="Lodge J.D."/>
            <person name="Laessoe T."/>
            <person name="Pedersen O."/>
            <person name="Smith M.E."/>
            <person name="Kuyper T.W."/>
            <person name="Franco-Molano E.A."/>
            <person name="Baroni T.J."/>
            <person name="Aanen D.K."/>
        </authorList>
    </citation>
    <scope>NUCLEOTIDE SEQUENCE</scope>
    <source>
        <strain evidence="1">D49</strain>
    </source>
</reference>
<sequence length="104" mass="11909">MSHYKAMIKPKKSSEELEAYINSKYEAANKYVETPELEELNMRLQEQQEVTQSLKAQADGKTGIIERALLTHKLGHTKKEVRKHVAVYKASIKKVTGESYQAEE</sequence>
<protein>
    <submittedName>
        <fullName evidence="1">Uncharacterized protein</fullName>
    </submittedName>
</protein>
<comment type="caution">
    <text evidence="1">The sequence shown here is derived from an EMBL/GenBank/DDBJ whole genome shotgun (WGS) entry which is preliminary data.</text>
</comment>
<proteinExistence type="predicted"/>
<dbReference type="Proteomes" id="UP000717328">
    <property type="component" value="Unassembled WGS sequence"/>
</dbReference>
<dbReference type="EMBL" id="JABCKI010000649">
    <property type="protein sequence ID" value="KAG5649897.1"/>
    <property type="molecule type" value="Genomic_DNA"/>
</dbReference>
<evidence type="ECO:0000313" key="1">
    <source>
        <dbReference type="EMBL" id="KAG5649897.1"/>
    </source>
</evidence>
<dbReference type="AlphaFoldDB" id="A0A9P7GMX9"/>
<keyword evidence="2" id="KW-1185">Reference proteome</keyword>
<reference evidence="1" key="1">
    <citation type="submission" date="2021-02" db="EMBL/GenBank/DDBJ databases">
        <authorList>
            <person name="Nieuwenhuis M."/>
            <person name="Van De Peppel L.J.J."/>
        </authorList>
    </citation>
    <scope>NUCLEOTIDE SEQUENCE</scope>
    <source>
        <strain evidence="1">D49</strain>
    </source>
</reference>
<gene>
    <name evidence="1" type="ORF">H0H81_001568</name>
</gene>